<dbReference type="InterPro" id="IPR043158">
    <property type="entry name" value="Wnt_C"/>
</dbReference>
<dbReference type="KEGG" id="cfr:102514705"/>
<dbReference type="Proteomes" id="UP000694856">
    <property type="component" value="Chromosome 3"/>
</dbReference>
<feature type="region of interest" description="Disordered" evidence="12">
    <location>
        <begin position="86"/>
        <end position="112"/>
    </location>
</feature>
<evidence type="ECO:0000256" key="2">
    <source>
        <dbReference type="ARBA" id="ARBA00005683"/>
    </source>
</evidence>
<keyword evidence="6 11" id="KW-0879">Wnt signaling pathway</keyword>
<dbReference type="PRINTS" id="PR01349">
    <property type="entry name" value="WNTPROTEIN"/>
</dbReference>
<dbReference type="GeneID" id="102514705"/>
<reference evidence="14" key="1">
    <citation type="submission" date="2025-08" db="UniProtKB">
        <authorList>
            <consortium name="RefSeq"/>
        </authorList>
    </citation>
    <scope>IDENTIFICATION</scope>
    <source>
        <tissue evidence="14">Ear skin</tissue>
    </source>
</reference>
<dbReference type="GO" id="GO:0005615">
    <property type="term" value="C:extracellular space"/>
    <property type="evidence" value="ECO:0007669"/>
    <property type="project" value="TreeGrafter"/>
</dbReference>
<dbReference type="Gene3D" id="3.30.2460.20">
    <property type="match status" value="1"/>
</dbReference>
<dbReference type="GO" id="GO:0045165">
    <property type="term" value="P:cell fate commitment"/>
    <property type="evidence" value="ECO:0007669"/>
    <property type="project" value="TreeGrafter"/>
</dbReference>
<protein>
    <recommendedName>
        <fullName evidence="11">Protein Wnt</fullName>
    </recommendedName>
</protein>
<sequence>MGKEVAQLGKKGTPSTNAATALHCTALPGIPGTQTRNALESGVGGTLRWGAAEGGGPRRPGTRACAETGTRPFTYRWNRDAQFPGRGRFSRTLGDGKRARTEAPGGSAAGEPLPVAAAGGRLKRPLWREASPAYLTYATSVALGAQSGIEECKFQFAWERWNCPENVLQLSTHNRLRSATRETSFIHAISSAGVMYTITKNCSMGDFENCGCDESKNGKTGGHGWIWGGCSDNVEFGERISKLFVDSLEKGKDARALMNLHNNRAGRLAVRATMKRTCKCHGISGSCSIQTCWLQLANFREMGDYLKAKYDRALKIEMDKRRLRSGNSAEGHWTPTEAFLPSAEAELIFLEESPDYCTRNSSLGIYGTEGRECLQNSHNTSRWERHSCGRLCTECGLRVEERRTEAISSCNCKFQWCCTVKCDQCRHVVNKYYCTRSSSSAWSWDKSDKR</sequence>
<evidence type="ECO:0000256" key="11">
    <source>
        <dbReference type="RuleBase" id="RU003500"/>
    </source>
</evidence>
<dbReference type="CDD" id="cd19351">
    <property type="entry name" value="Wnt_Wnt8a"/>
    <property type="match status" value="1"/>
</dbReference>
<dbReference type="PROSITE" id="PS00246">
    <property type="entry name" value="WNT1"/>
    <property type="match status" value="1"/>
</dbReference>
<evidence type="ECO:0000256" key="5">
    <source>
        <dbReference type="ARBA" id="ARBA00022530"/>
    </source>
</evidence>
<keyword evidence="9" id="KW-0325">Glycoprotein</keyword>
<dbReference type="GO" id="GO:0060070">
    <property type="term" value="P:canonical Wnt signaling pathway"/>
    <property type="evidence" value="ECO:0007669"/>
    <property type="project" value="TreeGrafter"/>
</dbReference>
<keyword evidence="8" id="KW-1015">Disulfide bond</keyword>
<dbReference type="FunFam" id="3.30.2460.20:FF:000003">
    <property type="entry name" value="Protein Wnt"/>
    <property type="match status" value="1"/>
</dbReference>
<dbReference type="RefSeq" id="XP_032324562.1">
    <property type="nucleotide sequence ID" value="XM_032468671.1"/>
</dbReference>
<dbReference type="CTD" id="7478"/>
<keyword evidence="10" id="KW-0449">Lipoprotein</keyword>
<evidence type="ECO:0000256" key="3">
    <source>
        <dbReference type="ARBA" id="ARBA00022473"/>
    </source>
</evidence>
<evidence type="ECO:0000256" key="8">
    <source>
        <dbReference type="ARBA" id="ARBA00023157"/>
    </source>
</evidence>
<proteinExistence type="inferred from homology"/>
<dbReference type="Pfam" id="PF00110">
    <property type="entry name" value="wnt"/>
    <property type="match status" value="1"/>
</dbReference>
<evidence type="ECO:0000256" key="1">
    <source>
        <dbReference type="ARBA" id="ARBA00004498"/>
    </source>
</evidence>
<evidence type="ECO:0000256" key="4">
    <source>
        <dbReference type="ARBA" id="ARBA00022525"/>
    </source>
</evidence>
<dbReference type="InterPro" id="IPR034312">
    <property type="entry name" value="Protein_Wnt-8A/8C"/>
</dbReference>
<dbReference type="PANTHER" id="PTHR12027:SF92">
    <property type="entry name" value="PROTEIN WNT-8A"/>
    <property type="match status" value="1"/>
</dbReference>
<dbReference type="InterPro" id="IPR013301">
    <property type="entry name" value="Wnt8"/>
</dbReference>
<dbReference type="GO" id="GO:0005109">
    <property type="term" value="F:frizzled binding"/>
    <property type="evidence" value="ECO:0007669"/>
    <property type="project" value="TreeGrafter"/>
</dbReference>
<keyword evidence="4" id="KW-0964">Secreted</keyword>
<evidence type="ECO:0000256" key="7">
    <source>
        <dbReference type="ARBA" id="ARBA00022729"/>
    </source>
</evidence>
<dbReference type="InterPro" id="IPR018161">
    <property type="entry name" value="Wnt_CS"/>
</dbReference>
<evidence type="ECO:0000313" key="14">
    <source>
        <dbReference type="RefSeq" id="XP_032324562.1"/>
    </source>
</evidence>
<dbReference type="PANTHER" id="PTHR12027">
    <property type="entry name" value="WNT RELATED"/>
    <property type="match status" value="1"/>
</dbReference>
<accession>A0A8B8S4R8</accession>
<organism evidence="13 14">
    <name type="scientific">Camelus ferus</name>
    <name type="common">Wild bactrian camel</name>
    <name type="synonym">Camelus bactrianus ferus</name>
    <dbReference type="NCBI Taxonomy" id="419612"/>
    <lineage>
        <taxon>Eukaryota</taxon>
        <taxon>Metazoa</taxon>
        <taxon>Chordata</taxon>
        <taxon>Craniata</taxon>
        <taxon>Vertebrata</taxon>
        <taxon>Euteleostomi</taxon>
        <taxon>Mammalia</taxon>
        <taxon>Eutheria</taxon>
        <taxon>Laurasiatheria</taxon>
        <taxon>Artiodactyla</taxon>
        <taxon>Tylopoda</taxon>
        <taxon>Camelidae</taxon>
        <taxon>Camelus</taxon>
    </lineage>
</organism>
<keyword evidence="13" id="KW-1185">Reference proteome</keyword>
<comment type="similarity">
    <text evidence="2 11">Belongs to the Wnt family.</text>
</comment>
<dbReference type="AlphaFoldDB" id="A0A8B8S4R8"/>
<evidence type="ECO:0000256" key="12">
    <source>
        <dbReference type="SAM" id="MobiDB-lite"/>
    </source>
</evidence>
<name>A0A8B8S4R8_CAMFR</name>
<evidence type="ECO:0000256" key="10">
    <source>
        <dbReference type="ARBA" id="ARBA00023288"/>
    </source>
</evidence>
<gene>
    <name evidence="14" type="primary">WNT8A</name>
</gene>
<dbReference type="InterPro" id="IPR005817">
    <property type="entry name" value="Wnt"/>
</dbReference>
<evidence type="ECO:0000256" key="9">
    <source>
        <dbReference type="ARBA" id="ARBA00023180"/>
    </source>
</evidence>
<dbReference type="SMART" id="SM00097">
    <property type="entry name" value="WNT1"/>
    <property type="match status" value="1"/>
</dbReference>
<keyword evidence="7" id="KW-0732">Signal</keyword>
<dbReference type="GO" id="GO:0030182">
    <property type="term" value="P:neuron differentiation"/>
    <property type="evidence" value="ECO:0007669"/>
    <property type="project" value="TreeGrafter"/>
</dbReference>
<dbReference type="GO" id="GO:0005125">
    <property type="term" value="F:cytokine activity"/>
    <property type="evidence" value="ECO:0007669"/>
    <property type="project" value="TreeGrafter"/>
</dbReference>
<keyword evidence="5" id="KW-0272">Extracellular matrix</keyword>
<evidence type="ECO:0000313" key="13">
    <source>
        <dbReference type="Proteomes" id="UP000694856"/>
    </source>
</evidence>
<comment type="subcellular location">
    <subcellularLocation>
        <location evidence="1 11">Secreted</location>
        <location evidence="1 11">Extracellular space</location>
        <location evidence="1 11">Extracellular matrix</location>
    </subcellularLocation>
</comment>
<dbReference type="PRINTS" id="PR01892">
    <property type="entry name" value="WNT8PROTEIN"/>
</dbReference>
<comment type="function">
    <text evidence="11">Ligand for members of the frizzled family of seven transmembrane receptors.</text>
</comment>
<keyword evidence="3 11" id="KW-0217">Developmental protein</keyword>
<evidence type="ECO:0000256" key="6">
    <source>
        <dbReference type="ARBA" id="ARBA00022687"/>
    </source>
</evidence>